<dbReference type="InterPro" id="IPR051943">
    <property type="entry name" value="TRAFAC_Dynamin-like_GTPase"/>
</dbReference>
<reference evidence="4 5" key="1">
    <citation type="submission" date="2015-12" db="EMBL/GenBank/DDBJ databases">
        <title>The genome of Folsomia candida.</title>
        <authorList>
            <person name="Faddeeva A."/>
            <person name="Derks M.F."/>
            <person name="Anvar Y."/>
            <person name="Smit S."/>
            <person name="Van Straalen N."/>
            <person name="Roelofs D."/>
        </authorList>
    </citation>
    <scope>NUCLEOTIDE SEQUENCE [LARGE SCALE GENOMIC DNA]</scope>
    <source>
        <strain evidence="4 5">VU population</strain>
        <tissue evidence="4">Whole body</tissue>
    </source>
</reference>
<feature type="compositionally biased region" description="Acidic residues" evidence="1">
    <location>
        <begin position="315"/>
        <end position="327"/>
    </location>
</feature>
<protein>
    <submittedName>
        <fullName evidence="4">Sarcalumenin</fullName>
    </submittedName>
</protein>
<feature type="compositionally biased region" description="Basic and acidic residues" evidence="1">
    <location>
        <begin position="328"/>
        <end position="353"/>
    </location>
</feature>
<keyword evidence="2" id="KW-0732">Signal</keyword>
<feature type="compositionally biased region" description="Acidic residues" evidence="1">
    <location>
        <begin position="232"/>
        <end position="250"/>
    </location>
</feature>
<dbReference type="InterPro" id="IPR031692">
    <property type="entry name" value="EHD_N"/>
</dbReference>
<feature type="compositionally biased region" description="Acidic residues" evidence="1">
    <location>
        <begin position="276"/>
        <end position="292"/>
    </location>
</feature>
<feature type="chain" id="PRO_5012556324" evidence="2">
    <location>
        <begin position="25"/>
        <end position="889"/>
    </location>
</feature>
<feature type="domain" description="EH" evidence="3">
    <location>
        <begin position="484"/>
        <end position="516"/>
    </location>
</feature>
<evidence type="ECO:0000256" key="1">
    <source>
        <dbReference type="SAM" id="MobiDB-lite"/>
    </source>
</evidence>
<dbReference type="STRING" id="158441.A0A226E5E0"/>
<proteinExistence type="predicted"/>
<feature type="compositionally biased region" description="Acidic residues" evidence="1">
    <location>
        <begin position="140"/>
        <end position="166"/>
    </location>
</feature>
<feature type="signal peptide" evidence="2">
    <location>
        <begin position="1"/>
        <end position="24"/>
    </location>
</feature>
<dbReference type="EMBL" id="LNIX01000007">
    <property type="protein sequence ID" value="OXA52177.1"/>
    <property type="molecule type" value="Genomic_DNA"/>
</dbReference>
<feature type="compositionally biased region" description="Acidic residues" evidence="1">
    <location>
        <begin position="104"/>
        <end position="120"/>
    </location>
</feature>
<dbReference type="PANTHER" id="PTHR43681:SF1">
    <property type="entry name" value="SARCALUMENIN"/>
    <property type="match status" value="1"/>
</dbReference>
<dbReference type="OMA" id="YKYADST"/>
<dbReference type="PANTHER" id="PTHR43681">
    <property type="entry name" value="TRANSMEMBRANE GTPASE FZO"/>
    <property type="match status" value="1"/>
</dbReference>
<organism evidence="4 5">
    <name type="scientific">Folsomia candida</name>
    <name type="common">Springtail</name>
    <dbReference type="NCBI Taxonomy" id="158441"/>
    <lineage>
        <taxon>Eukaryota</taxon>
        <taxon>Metazoa</taxon>
        <taxon>Ecdysozoa</taxon>
        <taxon>Arthropoda</taxon>
        <taxon>Hexapoda</taxon>
        <taxon>Collembola</taxon>
        <taxon>Entomobryomorpha</taxon>
        <taxon>Isotomoidea</taxon>
        <taxon>Isotomidae</taxon>
        <taxon>Proisotominae</taxon>
        <taxon>Folsomia</taxon>
    </lineage>
</organism>
<evidence type="ECO:0000313" key="4">
    <source>
        <dbReference type="EMBL" id="OXA52177.1"/>
    </source>
</evidence>
<feature type="compositionally biased region" description="Acidic residues" evidence="1">
    <location>
        <begin position="389"/>
        <end position="399"/>
    </location>
</feature>
<dbReference type="CDD" id="cd09913">
    <property type="entry name" value="EHD"/>
    <property type="match status" value="1"/>
</dbReference>
<feature type="compositionally biased region" description="Basic and acidic residues" evidence="1">
    <location>
        <begin position="167"/>
        <end position="185"/>
    </location>
</feature>
<feature type="compositionally biased region" description="Basic and acidic residues" evidence="1">
    <location>
        <begin position="91"/>
        <end position="103"/>
    </location>
</feature>
<dbReference type="InterPro" id="IPR027417">
    <property type="entry name" value="P-loop_NTPase"/>
</dbReference>
<dbReference type="Proteomes" id="UP000198287">
    <property type="component" value="Unassembled WGS sequence"/>
</dbReference>
<dbReference type="AlphaFoldDB" id="A0A226E5E0"/>
<accession>A0A226E5E0</accession>
<dbReference type="Gene3D" id="3.40.50.300">
    <property type="entry name" value="P-loop containing nucleotide triphosphate hydrolases"/>
    <property type="match status" value="1"/>
</dbReference>
<evidence type="ECO:0000256" key="2">
    <source>
        <dbReference type="SAM" id="SignalP"/>
    </source>
</evidence>
<feature type="compositionally biased region" description="Basic and acidic residues" evidence="1">
    <location>
        <begin position="400"/>
        <end position="409"/>
    </location>
</feature>
<name>A0A226E5E0_FOLCA</name>
<feature type="compositionally biased region" description="Basic and acidic residues" evidence="1">
    <location>
        <begin position="201"/>
        <end position="231"/>
    </location>
</feature>
<feature type="compositionally biased region" description="Basic and acidic residues" evidence="1">
    <location>
        <begin position="361"/>
        <end position="388"/>
    </location>
</feature>
<dbReference type="SUPFAM" id="SSF52540">
    <property type="entry name" value="P-loop containing nucleoside triphosphate hydrolases"/>
    <property type="match status" value="1"/>
</dbReference>
<dbReference type="OrthoDB" id="422720at2759"/>
<feature type="region of interest" description="Disordered" evidence="1">
    <location>
        <begin position="21"/>
        <end position="455"/>
    </location>
</feature>
<sequence length="889" mass="97877">MRTVWILLLFGSLITYHFLPPASGEGVPSTDPKPSFDQCKPYVDAALKTGSSPQEEESSSNSQAGVGDSPPDQNSDEDDDKTGEQDSGEGDGSKEDTDGNSKDDSDEDGDTKEEGADDDDSKQVKAESGESEEDGKPSNEGDDGADSKESDEDSKEGDKGTEEDDTTDSKEKVDASDENDSHDSTEGDAQSQEAADDDESKEGSDGEGSKEGDDSEESKEGGDGEESKESKEGDEDDSKPDTSSAEDDTPTDGNSSQDSGEEAESDGTLSDNVADQADESESAESKEEEEAQEDQHSSENASTTESKADVSGEDEKSDESKEDDDGKSEEGKDKSDDDGKSSEEEGHDEKSGEEAADDDDSKSVEAGDVKDDDKSEEDGKTEETKSGEDNDSTSGEDDDGKSGEDSDGKSEEEEGTEEKSGEDDDSKSGESEGGDESDEDSEEVEPYIPRPRDHVTELLGLDDSDRTKTTFSLLNQATQITLKELKRIYENAIKPLENVYKLRDLSNRHFGDPEIFSKPLVLLMGPWSGGKSTIINWLLDIKDEDAALRTGADPSPAQFNIMMYGKEEEVLDGTQLAADWTFSGLQKFGQSFLDRLRGRKLPNRLLEKVNIVEIPGILEVRKQVERSFPFNDACQWFIDRADVLFLVYDPSKLDIGPETEAILDQLKGRESQVRIILNKADTVTPDELLRVQAMLVWNISPLMSSAEPPVMYAASLWDRPLLPDSPKSLLMAHENHFLKDIRDGIEKQVETRIAAARRFAVRVRNHAKMVDCYLNTYHNHRSFFSDKKKVSNDIIDHPQNYHIYEGLSTLTNISRYDLPDPDTYKDFFKLNHLWDFPTLASTCSYFKGCPINKLDIAIAYELPELLGKFRRQREAILTAQAQKASATPK</sequence>
<dbReference type="Pfam" id="PF16880">
    <property type="entry name" value="EHD_N"/>
    <property type="match status" value="1"/>
</dbReference>
<gene>
    <name evidence="4" type="ORF">Fcan01_12899</name>
</gene>
<comment type="caution">
    <text evidence="4">The sequence shown here is derived from an EMBL/GenBank/DDBJ whole genome shotgun (WGS) entry which is preliminary data.</text>
</comment>
<evidence type="ECO:0000259" key="3">
    <source>
        <dbReference type="Pfam" id="PF16880"/>
    </source>
</evidence>
<feature type="compositionally biased region" description="Acidic residues" evidence="1">
    <location>
        <begin position="74"/>
        <end position="89"/>
    </location>
</feature>
<feature type="compositionally biased region" description="Basic and acidic residues" evidence="1">
    <location>
        <begin position="121"/>
        <end position="139"/>
    </location>
</feature>
<keyword evidence="5" id="KW-1185">Reference proteome</keyword>
<dbReference type="Gene3D" id="1.10.268.20">
    <property type="match status" value="2"/>
</dbReference>
<feature type="compositionally biased region" description="Acidic residues" evidence="1">
    <location>
        <begin position="410"/>
        <end position="425"/>
    </location>
</feature>
<evidence type="ECO:0000313" key="5">
    <source>
        <dbReference type="Proteomes" id="UP000198287"/>
    </source>
</evidence>
<feature type="compositionally biased region" description="Acidic residues" evidence="1">
    <location>
        <begin position="432"/>
        <end position="445"/>
    </location>
</feature>